<dbReference type="GO" id="GO:0140664">
    <property type="term" value="F:ATP-dependent DNA damage sensor activity"/>
    <property type="evidence" value="ECO:0007669"/>
    <property type="project" value="InterPro"/>
</dbReference>
<feature type="region of interest" description="Disordered" evidence="7">
    <location>
        <begin position="699"/>
        <end position="721"/>
    </location>
</feature>
<accession>A0AA38JRL2</accession>
<dbReference type="InterPro" id="IPR045076">
    <property type="entry name" value="MutS"/>
</dbReference>
<dbReference type="InterPro" id="IPR016151">
    <property type="entry name" value="DNA_mismatch_repair_MutS_N"/>
</dbReference>
<reference evidence="9" key="1">
    <citation type="submission" date="2022-08" db="EMBL/GenBank/DDBJ databases">
        <authorList>
            <consortium name="DOE Joint Genome Institute"/>
            <person name="Min B."/>
            <person name="Sierra-Patev S."/>
            <person name="Naranjo-Ortiz M."/>
            <person name="Looney B."/>
            <person name="Konkel Z."/>
            <person name="Slot J.C."/>
            <person name="Sakamoto Y."/>
            <person name="Steenwyk J.L."/>
            <person name="Rokas A."/>
            <person name="Carro J."/>
            <person name="Camarero S."/>
            <person name="Ferreira P."/>
            <person name="Molpeceres G."/>
            <person name="Ruiz-duenas F.J."/>
            <person name="Serrano A."/>
            <person name="Henrissat B."/>
            <person name="Drula E."/>
            <person name="Hughes K.W."/>
            <person name="Mata J.L."/>
            <person name="Ishikawa N.K."/>
            <person name="Vargas-Isla R."/>
            <person name="Ushijima S."/>
            <person name="Smith C.A."/>
            <person name="Ahrendt S."/>
            <person name="Andreopoulos W."/>
            <person name="He G."/>
            <person name="LaButti K."/>
            <person name="Lipzen A."/>
            <person name="Ng V."/>
            <person name="Riley R."/>
            <person name="Sandor L."/>
            <person name="Barry K."/>
            <person name="Martinez A.T."/>
            <person name="Xiao Y."/>
            <person name="Gibbons J.G."/>
            <person name="Terashima K."/>
            <person name="Hibbett D.S."/>
            <person name="Grigoriev I.V."/>
        </authorList>
    </citation>
    <scope>NUCLEOTIDE SEQUENCE</scope>
    <source>
        <strain evidence="9">ET3784</strain>
    </source>
</reference>
<keyword evidence="4" id="KW-0067">ATP-binding</keyword>
<dbReference type="Pfam" id="PF05192">
    <property type="entry name" value="MutS_III"/>
    <property type="match status" value="1"/>
</dbReference>
<evidence type="ECO:0000256" key="3">
    <source>
        <dbReference type="ARBA" id="ARBA00022763"/>
    </source>
</evidence>
<reference evidence="9" key="2">
    <citation type="journal article" date="2023" name="Proc. Natl. Acad. Sci. U.S.A.">
        <title>A global phylogenomic analysis of the shiitake genus Lentinula.</title>
        <authorList>
            <person name="Sierra-Patev S."/>
            <person name="Min B."/>
            <person name="Naranjo-Ortiz M."/>
            <person name="Looney B."/>
            <person name="Konkel Z."/>
            <person name="Slot J.C."/>
            <person name="Sakamoto Y."/>
            <person name="Steenwyk J.L."/>
            <person name="Rokas A."/>
            <person name="Carro J."/>
            <person name="Camarero S."/>
            <person name="Ferreira P."/>
            <person name="Molpeceres G."/>
            <person name="Ruiz-Duenas F.J."/>
            <person name="Serrano A."/>
            <person name="Henrissat B."/>
            <person name="Drula E."/>
            <person name="Hughes K.W."/>
            <person name="Mata J.L."/>
            <person name="Ishikawa N.K."/>
            <person name="Vargas-Isla R."/>
            <person name="Ushijima S."/>
            <person name="Smith C.A."/>
            <person name="Donoghue J."/>
            <person name="Ahrendt S."/>
            <person name="Andreopoulos W."/>
            <person name="He G."/>
            <person name="LaButti K."/>
            <person name="Lipzen A."/>
            <person name="Ng V."/>
            <person name="Riley R."/>
            <person name="Sandor L."/>
            <person name="Barry K."/>
            <person name="Martinez A.T."/>
            <person name="Xiao Y."/>
            <person name="Gibbons J.G."/>
            <person name="Terashima K."/>
            <person name="Grigoriev I.V."/>
            <person name="Hibbett D."/>
        </authorList>
    </citation>
    <scope>NUCLEOTIDE SEQUENCE</scope>
    <source>
        <strain evidence="9">ET3784</strain>
    </source>
</reference>
<sequence>MVGLPSAYLCASAKRASIIYATLRCASITTPRRSSRQLGENGFTDFRHDEIEHGGEESASMANPTAVQTTQASNTTKIKKKFSELPKFRVLPDGSAAKPLEQWQSGDDTPPKDSNFAYADAKDLLCQIEAEQSFAGVVKDNADAVNPDDEVKVSKRKPRKKKIAETDEVALKKDILTNNVEISEKEEPVENKKRTRKKKKDSDDESIVREKSNRAVKAKKVHEGSDGLPKSVLAQEIRDNLSNFPHCLLLTRVGNFYESYFDQAIEISRILNIKLASRRWGGGRVPMCGFPLLHIDKHLKVMVQQHKRFVAMCEEFPKYTSLGDREFERRVVRVITPGTLIDESFLNQYENNYLLAVSVPSTGGDSVGDPTLGLAWIDVSTGEFYSKRSSYEDLRDEIVRIGPQEIVLDRSLETQISHPVMETVAEESNVVSFVVPLHSNDKTDNSSVQSSSSIPAPDEAVSVSNAHISLPSEANVTDEIIIAQDASPSSPFMYTSEETSAINLLTTYLRANLLEHMPSLSLPNREDAGGRMQIDSHTIKALEIRESMREGGVRGSLMSSVKRTITTSGTRLLARWLCSPSTSIQEINARQSLVAFFYSRPHFRADLLTLLAKAEDAGRIVQKFLLGKGDPSDMLALTATVNIWGEIQRRVAHEREMQSLEQQSFDISEWTSLDTLMNRMVHLEDLAQRISLAVENPANSQFDDSQDHSSEENEDGGDGSEANLLRAEWRYGRTKFGIKIKPEFSATLLELNNMLKDLWQQKAKMEEKLQLKYDAPSLTLRSSPGQGMHVHLAKSKRDQRKLNADSDFVSIHETGTTRSFFFQDWAHLGQKIFTTSIATAIAEKEAFETLRQEVNLQAPNLRRNARVLDELDVTLAFAQLATDMNLVRPSIKDDMTYNVVNGRHPTVELGLLTSGRVFTPNTVALTPPSHFHIITGPNMAGKSTVLRQTALIAILAQSGSFVPADAATLGIVDKLFSRVGAKDDLFHDRSTFMVEMLETAEILRRATPRSLVIMDEVGRGTTVRDGIAIAFATIHHLISVNRCRTLFATHFHELSEMLGYQEDKPFGQGVFENAAFYCTTLDELENGSFSYSYRLRPGVNRDSHGLKVAQLAGMPHQAISVAQDVLAALKDSKAEAYNADDLASIGRQLSPG</sequence>
<name>A0AA38JRL2_9AGAR</name>
<organism evidence="9 10">
    <name type="scientific">Lentinula guzmanii</name>
    <dbReference type="NCBI Taxonomy" id="2804957"/>
    <lineage>
        <taxon>Eukaryota</taxon>
        <taxon>Fungi</taxon>
        <taxon>Dikarya</taxon>
        <taxon>Basidiomycota</taxon>
        <taxon>Agaricomycotina</taxon>
        <taxon>Agaricomycetes</taxon>
        <taxon>Agaricomycetidae</taxon>
        <taxon>Agaricales</taxon>
        <taxon>Marasmiineae</taxon>
        <taxon>Omphalotaceae</taxon>
        <taxon>Lentinula</taxon>
    </lineage>
</organism>
<keyword evidence="6" id="KW-0234">DNA repair</keyword>
<feature type="region of interest" description="Disordered" evidence="7">
    <location>
        <begin position="182"/>
        <end position="225"/>
    </location>
</feature>
<dbReference type="Pfam" id="PF01624">
    <property type="entry name" value="MutS_I"/>
    <property type="match status" value="1"/>
</dbReference>
<feature type="domain" description="DNA mismatch repair proteins mutS family" evidence="8">
    <location>
        <begin position="1010"/>
        <end position="1026"/>
    </location>
</feature>
<dbReference type="SMART" id="SM00533">
    <property type="entry name" value="MUTSd"/>
    <property type="match status" value="1"/>
</dbReference>
<dbReference type="InterPro" id="IPR007696">
    <property type="entry name" value="DNA_mismatch_repair_MutS_core"/>
</dbReference>
<dbReference type="InterPro" id="IPR007695">
    <property type="entry name" value="DNA_mismatch_repair_MutS-lik_N"/>
</dbReference>
<comment type="similarity">
    <text evidence="1">Belongs to the DNA mismatch repair MutS family.</text>
</comment>
<dbReference type="PROSITE" id="PS00486">
    <property type="entry name" value="DNA_MISMATCH_REPAIR_2"/>
    <property type="match status" value="1"/>
</dbReference>
<proteinExistence type="inferred from homology"/>
<dbReference type="Gene3D" id="1.10.1420.10">
    <property type="match status" value="2"/>
</dbReference>
<dbReference type="SUPFAM" id="SSF55271">
    <property type="entry name" value="DNA repair protein MutS, domain I"/>
    <property type="match status" value="1"/>
</dbReference>
<evidence type="ECO:0000313" key="10">
    <source>
        <dbReference type="Proteomes" id="UP001176059"/>
    </source>
</evidence>
<protein>
    <submittedName>
        <fullName evidence="9">Muts domain V-domain-containing protein</fullName>
    </submittedName>
</protein>
<keyword evidence="3" id="KW-0227">DNA damage</keyword>
<keyword evidence="10" id="KW-1185">Reference proteome</keyword>
<evidence type="ECO:0000259" key="8">
    <source>
        <dbReference type="PROSITE" id="PS00486"/>
    </source>
</evidence>
<gene>
    <name evidence="9" type="ORF">DFJ43DRAFT_1048776</name>
</gene>
<comment type="caution">
    <text evidence="9">The sequence shown here is derived from an EMBL/GenBank/DDBJ whole genome shotgun (WGS) entry which is preliminary data.</text>
</comment>
<dbReference type="Gene3D" id="3.40.50.300">
    <property type="entry name" value="P-loop containing nucleotide triphosphate hydrolases"/>
    <property type="match status" value="1"/>
</dbReference>
<evidence type="ECO:0000256" key="2">
    <source>
        <dbReference type="ARBA" id="ARBA00022741"/>
    </source>
</evidence>
<dbReference type="PANTHER" id="PTHR11361">
    <property type="entry name" value="DNA MISMATCH REPAIR PROTEIN MUTS FAMILY MEMBER"/>
    <property type="match status" value="1"/>
</dbReference>
<dbReference type="EMBL" id="JANVFO010000003">
    <property type="protein sequence ID" value="KAJ3736999.1"/>
    <property type="molecule type" value="Genomic_DNA"/>
</dbReference>
<dbReference type="InterPro" id="IPR000432">
    <property type="entry name" value="DNA_mismatch_repair_MutS_C"/>
</dbReference>
<dbReference type="InterPro" id="IPR036187">
    <property type="entry name" value="DNA_mismatch_repair_MutS_sf"/>
</dbReference>
<dbReference type="SUPFAM" id="SSF52540">
    <property type="entry name" value="P-loop containing nucleoside triphosphate hydrolases"/>
    <property type="match status" value="1"/>
</dbReference>
<keyword evidence="5" id="KW-0238">DNA-binding</keyword>
<feature type="region of interest" description="Disordered" evidence="7">
    <location>
        <begin position="55"/>
        <end position="75"/>
    </location>
</feature>
<dbReference type="SUPFAM" id="SSF48334">
    <property type="entry name" value="DNA repair protein MutS, domain III"/>
    <property type="match status" value="1"/>
</dbReference>
<dbReference type="FunFam" id="3.40.50.300:FF:001238">
    <property type="entry name" value="DNA mismatch repair protein"/>
    <property type="match status" value="1"/>
</dbReference>
<evidence type="ECO:0000256" key="7">
    <source>
        <dbReference type="SAM" id="MobiDB-lite"/>
    </source>
</evidence>
<dbReference type="GO" id="GO:0005634">
    <property type="term" value="C:nucleus"/>
    <property type="evidence" value="ECO:0007669"/>
    <property type="project" value="TreeGrafter"/>
</dbReference>
<evidence type="ECO:0000313" key="9">
    <source>
        <dbReference type="EMBL" id="KAJ3736999.1"/>
    </source>
</evidence>
<dbReference type="Gene3D" id="3.30.420.110">
    <property type="entry name" value="MutS, connector domain"/>
    <property type="match status" value="1"/>
</dbReference>
<dbReference type="PANTHER" id="PTHR11361:SF34">
    <property type="entry name" value="DNA MISMATCH REPAIR PROTEIN MSH1, MITOCHONDRIAL"/>
    <property type="match status" value="1"/>
</dbReference>
<dbReference type="Pfam" id="PF00488">
    <property type="entry name" value="MutS_V"/>
    <property type="match status" value="1"/>
</dbReference>
<evidence type="ECO:0000256" key="6">
    <source>
        <dbReference type="ARBA" id="ARBA00023204"/>
    </source>
</evidence>
<dbReference type="InterPro" id="IPR036678">
    <property type="entry name" value="MutS_con_dom_sf"/>
</dbReference>
<feature type="compositionally biased region" description="Polar residues" evidence="7">
    <location>
        <begin position="60"/>
        <end position="75"/>
    </location>
</feature>
<dbReference type="GO" id="GO:0030983">
    <property type="term" value="F:mismatched DNA binding"/>
    <property type="evidence" value="ECO:0007669"/>
    <property type="project" value="UniProtKB-UniRule"/>
</dbReference>
<evidence type="ECO:0000256" key="4">
    <source>
        <dbReference type="ARBA" id="ARBA00022840"/>
    </source>
</evidence>
<keyword evidence="2" id="KW-0547">Nucleotide-binding</keyword>
<dbReference type="GO" id="GO:0006298">
    <property type="term" value="P:mismatch repair"/>
    <property type="evidence" value="ECO:0007669"/>
    <property type="project" value="InterPro"/>
</dbReference>
<dbReference type="Gene3D" id="3.40.1170.10">
    <property type="entry name" value="DNA repair protein MutS, domain I"/>
    <property type="match status" value="1"/>
</dbReference>
<dbReference type="Proteomes" id="UP001176059">
    <property type="component" value="Unassembled WGS sequence"/>
</dbReference>
<feature type="compositionally biased region" description="Basic and acidic residues" evidence="7">
    <location>
        <begin position="182"/>
        <end position="192"/>
    </location>
</feature>
<dbReference type="SUPFAM" id="SSF53150">
    <property type="entry name" value="DNA repair protein MutS, domain II"/>
    <property type="match status" value="1"/>
</dbReference>
<dbReference type="GO" id="GO:0005524">
    <property type="term" value="F:ATP binding"/>
    <property type="evidence" value="ECO:0007669"/>
    <property type="project" value="UniProtKB-UniRule"/>
</dbReference>
<dbReference type="GO" id="GO:0043504">
    <property type="term" value="P:mitochondrial DNA repair"/>
    <property type="evidence" value="ECO:0007669"/>
    <property type="project" value="TreeGrafter"/>
</dbReference>
<dbReference type="InterPro" id="IPR007860">
    <property type="entry name" value="DNA_mmatch_repair_MutS_con_dom"/>
</dbReference>
<evidence type="ECO:0000256" key="1">
    <source>
        <dbReference type="ARBA" id="ARBA00006271"/>
    </source>
</evidence>
<dbReference type="Pfam" id="PF05188">
    <property type="entry name" value="MutS_II"/>
    <property type="match status" value="1"/>
</dbReference>
<evidence type="ECO:0000256" key="5">
    <source>
        <dbReference type="ARBA" id="ARBA00023125"/>
    </source>
</evidence>
<dbReference type="AlphaFoldDB" id="A0AA38JRL2"/>
<dbReference type="SMART" id="SM00534">
    <property type="entry name" value="MUTSac"/>
    <property type="match status" value="1"/>
</dbReference>
<feature type="compositionally biased region" description="Basic and acidic residues" evidence="7">
    <location>
        <begin position="200"/>
        <end position="213"/>
    </location>
</feature>
<dbReference type="GO" id="GO:0005739">
    <property type="term" value="C:mitochondrion"/>
    <property type="evidence" value="ECO:0007669"/>
    <property type="project" value="TreeGrafter"/>
</dbReference>
<dbReference type="InterPro" id="IPR027417">
    <property type="entry name" value="P-loop_NTPase"/>
</dbReference>